<feature type="domain" description="Peptidase S1" evidence="6">
    <location>
        <begin position="9"/>
        <end position="227"/>
    </location>
</feature>
<dbReference type="Pfam" id="PF00089">
    <property type="entry name" value="Trypsin"/>
    <property type="match status" value="1"/>
</dbReference>
<reference evidence="7 8" key="2">
    <citation type="submission" date="2017-04" db="EMBL/GenBank/DDBJ databases">
        <title>CpG methylation of centromeres and impact of large insertions on vertebrate speciation.</title>
        <authorList>
            <person name="Ichikawa K."/>
            <person name="Yoshimura J."/>
            <person name="Morishita S."/>
        </authorList>
    </citation>
    <scope>NUCLEOTIDE SEQUENCE</scope>
    <source>
        <strain evidence="7 8">HSOK</strain>
    </source>
</reference>
<dbReference type="PRINTS" id="PR00722">
    <property type="entry name" value="CHYMOTRYPSIN"/>
</dbReference>
<reference evidence="7" key="3">
    <citation type="submission" date="2025-08" db="UniProtKB">
        <authorList>
            <consortium name="Ensembl"/>
        </authorList>
    </citation>
    <scope>IDENTIFICATION</scope>
    <source>
        <strain evidence="7">HSOK</strain>
    </source>
</reference>
<evidence type="ECO:0000256" key="2">
    <source>
        <dbReference type="ARBA" id="ARBA00022525"/>
    </source>
</evidence>
<evidence type="ECO:0000256" key="5">
    <source>
        <dbReference type="ARBA" id="ARBA00023180"/>
    </source>
</evidence>
<dbReference type="Gene3D" id="2.40.10.10">
    <property type="entry name" value="Trypsin-like serine proteases"/>
    <property type="match status" value="2"/>
</dbReference>
<evidence type="ECO:0000256" key="1">
    <source>
        <dbReference type="ARBA" id="ARBA00004613"/>
    </source>
</evidence>
<dbReference type="PROSITE" id="PS50240">
    <property type="entry name" value="TRYPSIN_DOM"/>
    <property type="match status" value="1"/>
</dbReference>
<keyword evidence="4" id="KW-1015">Disulfide bond</keyword>
<dbReference type="GO" id="GO:0004252">
    <property type="term" value="F:serine-type endopeptidase activity"/>
    <property type="evidence" value="ECO:0007669"/>
    <property type="project" value="InterPro"/>
</dbReference>
<dbReference type="GO" id="GO:0005576">
    <property type="term" value="C:extracellular region"/>
    <property type="evidence" value="ECO:0007669"/>
    <property type="project" value="UniProtKB-SubCell"/>
</dbReference>
<organism evidence="7 8">
    <name type="scientific">Oryzias latipes</name>
    <name type="common">Japanese rice fish</name>
    <name type="synonym">Japanese killifish</name>
    <dbReference type="NCBI Taxonomy" id="8090"/>
    <lineage>
        <taxon>Eukaryota</taxon>
        <taxon>Metazoa</taxon>
        <taxon>Chordata</taxon>
        <taxon>Craniata</taxon>
        <taxon>Vertebrata</taxon>
        <taxon>Euteleostomi</taxon>
        <taxon>Actinopterygii</taxon>
        <taxon>Neopterygii</taxon>
        <taxon>Teleostei</taxon>
        <taxon>Neoteleostei</taxon>
        <taxon>Acanthomorphata</taxon>
        <taxon>Ovalentaria</taxon>
        <taxon>Atherinomorphae</taxon>
        <taxon>Beloniformes</taxon>
        <taxon>Adrianichthyidae</taxon>
        <taxon>Oryziinae</taxon>
        <taxon>Oryzias</taxon>
    </lineage>
</organism>
<dbReference type="Ensembl" id="ENSORLT00015032644.1">
    <property type="protein sequence ID" value="ENSORLP00015029879.1"/>
    <property type="gene ID" value="ENSORLG00015013269.1"/>
</dbReference>
<dbReference type="FunFam" id="2.40.10.10:FF:000054">
    <property type="entry name" value="Complement C1r subcomponent"/>
    <property type="match status" value="1"/>
</dbReference>
<dbReference type="GO" id="GO:0006508">
    <property type="term" value="P:proteolysis"/>
    <property type="evidence" value="ECO:0007669"/>
    <property type="project" value="InterPro"/>
</dbReference>
<sequence>MDCLIFLCFSVRHCSPQFKNCWGGRCCARKLALAGQSAVFQQAFLWWLTLTLINKEWKLLVSLGRQNLEGKNPNEVSRHVAAIIGHPDFDRGTMNNDIALVRLSSPVTFSHYIRPVCLAASASVFNNGTGSWVTGWGYLLPFPQTVQECNCLYGVINITSNMICAGCLDGGKDSCQEDSGGPMVTKQGSVWIPSGIVSFGIGCARPNLPGVYSRVSRNQTWIKSHISSHEPGFVQFPSMEPDPDSNYTCPGLPTATALPGILACHLPVLSTLKSDWQRWYVLFSPVFP</sequence>
<keyword evidence="5" id="KW-0325">Glycoprotein</keyword>
<keyword evidence="2" id="KW-0964">Secreted</keyword>
<evidence type="ECO:0000313" key="7">
    <source>
        <dbReference type="Ensembl" id="ENSORLP00015029879.1"/>
    </source>
</evidence>
<evidence type="ECO:0000259" key="6">
    <source>
        <dbReference type="PROSITE" id="PS50240"/>
    </source>
</evidence>
<proteinExistence type="predicted"/>
<reference key="1">
    <citation type="journal article" date="2007" name="Nature">
        <title>The medaka draft genome and insights into vertebrate genome evolution.</title>
        <authorList>
            <person name="Kasahara M."/>
            <person name="Naruse K."/>
            <person name="Sasaki S."/>
            <person name="Nakatani Y."/>
            <person name="Qu W."/>
            <person name="Ahsan B."/>
            <person name="Yamada T."/>
            <person name="Nagayasu Y."/>
            <person name="Doi K."/>
            <person name="Kasai Y."/>
            <person name="Jindo T."/>
            <person name="Kobayashi D."/>
            <person name="Shimada A."/>
            <person name="Toyoda A."/>
            <person name="Kuroki Y."/>
            <person name="Fujiyama A."/>
            <person name="Sasaki T."/>
            <person name="Shimizu A."/>
            <person name="Asakawa S."/>
            <person name="Shimizu N."/>
            <person name="Hashimoto S."/>
            <person name="Yang J."/>
            <person name="Lee Y."/>
            <person name="Matsushima K."/>
            <person name="Sugano S."/>
            <person name="Sakaizumi M."/>
            <person name="Narita T."/>
            <person name="Ohishi K."/>
            <person name="Haga S."/>
            <person name="Ohta F."/>
            <person name="Nomoto H."/>
            <person name="Nogata K."/>
            <person name="Morishita T."/>
            <person name="Endo T."/>
            <person name="Shin-I T."/>
            <person name="Takeda H."/>
            <person name="Morishita S."/>
            <person name="Kohara Y."/>
        </authorList>
    </citation>
    <scope>NUCLEOTIDE SEQUENCE [LARGE SCALE GENOMIC DNA]</scope>
    <source>
        <strain>Hd-rR</strain>
    </source>
</reference>
<dbReference type="Proteomes" id="UP000265200">
    <property type="component" value="Chromosome 19"/>
</dbReference>
<accession>A0A3P9JC92</accession>
<dbReference type="PANTHER" id="PTHR24253:SF171">
    <property type="entry name" value="SERINE PROTEASE 56-LIKE"/>
    <property type="match status" value="1"/>
</dbReference>
<dbReference type="InterPro" id="IPR001254">
    <property type="entry name" value="Trypsin_dom"/>
</dbReference>
<dbReference type="InterPro" id="IPR001314">
    <property type="entry name" value="Peptidase_S1A"/>
</dbReference>
<evidence type="ECO:0000256" key="3">
    <source>
        <dbReference type="ARBA" id="ARBA00022729"/>
    </source>
</evidence>
<dbReference type="InterPro" id="IPR009003">
    <property type="entry name" value="Peptidase_S1_PA"/>
</dbReference>
<comment type="subcellular location">
    <subcellularLocation>
        <location evidence="1">Secreted</location>
    </subcellularLocation>
</comment>
<dbReference type="SUPFAM" id="SSF50494">
    <property type="entry name" value="Trypsin-like serine proteases"/>
    <property type="match status" value="1"/>
</dbReference>
<reference evidence="7" key="4">
    <citation type="submission" date="2025-09" db="UniProtKB">
        <authorList>
            <consortium name="Ensembl"/>
        </authorList>
    </citation>
    <scope>IDENTIFICATION</scope>
    <source>
        <strain evidence="7">HSOK</strain>
    </source>
</reference>
<dbReference type="SMART" id="SM00020">
    <property type="entry name" value="Tryp_SPc"/>
    <property type="match status" value="1"/>
</dbReference>
<protein>
    <submittedName>
        <fullName evidence="7">Si:dkey-32n7.7</fullName>
    </submittedName>
</protein>
<dbReference type="CDD" id="cd00190">
    <property type="entry name" value="Tryp_SPc"/>
    <property type="match status" value="1"/>
</dbReference>
<evidence type="ECO:0000256" key="4">
    <source>
        <dbReference type="ARBA" id="ARBA00023157"/>
    </source>
</evidence>
<dbReference type="InterPro" id="IPR043504">
    <property type="entry name" value="Peptidase_S1_PA_chymotrypsin"/>
</dbReference>
<keyword evidence="3" id="KW-0732">Signal</keyword>
<dbReference type="AlphaFoldDB" id="A0A3P9JC92"/>
<dbReference type="PANTHER" id="PTHR24253">
    <property type="entry name" value="TRANSMEMBRANE PROTEASE SERINE"/>
    <property type="match status" value="1"/>
</dbReference>
<name>A0A3P9JC92_ORYLA</name>
<evidence type="ECO:0000313" key="8">
    <source>
        <dbReference type="Proteomes" id="UP000265200"/>
    </source>
</evidence>